<dbReference type="Pfam" id="PF10672">
    <property type="entry name" value="Methyltrans_SAM"/>
    <property type="match status" value="1"/>
</dbReference>
<evidence type="ECO:0000256" key="1">
    <source>
        <dbReference type="ARBA" id="ARBA00022490"/>
    </source>
</evidence>
<dbReference type="EMBL" id="BSOR01000001">
    <property type="protein sequence ID" value="GLR62646.1"/>
    <property type="molecule type" value="Genomic_DNA"/>
</dbReference>
<evidence type="ECO:0000256" key="3">
    <source>
        <dbReference type="ARBA" id="ARBA00022603"/>
    </source>
</evidence>
<dbReference type="Pfam" id="PF22020">
    <property type="entry name" value="RlmL_1st"/>
    <property type="match status" value="1"/>
</dbReference>
<keyword evidence="10" id="KW-1185">Reference proteome</keyword>
<keyword evidence="4 6" id="KW-0808">Transferase</keyword>
<comment type="catalytic activity">
    <reaction evidence="6">
        <text>guanosine(2069) in 23S rRNA + S-adenosyl-L-methionine = N(2)-methylguanosine(2069) in 23S rRNA + S-adenosyl-L-homocysteine + H(+)</text>
        <dbReference type="Rhea" id="RHEA:43772"/>
        <dbReference type="Rhea" id="RHEA-COMP:10688"/>
        <dbReference type="Rhea" id="RHEA-COMP:10689"/>
        <dbReference type="ChEBI" id="CHEBI:15378"/>
        <dbReference type="ChEBI" id="CHEBI:57856"/>
        <dbReference type="ChEBI" id="CHEBI:59789"/>
        <dbReference type="ChEBI" id="CHEBI:74269"/>
        <dbReference type="ChEBI" id="CHEBI:74481"/>
        <dbReference type="EC" id="2.1.1.264"/>
    </reaction>
</comment>
<comment type="caution">
    <text evidence="9">The sequence shown here is derived from an EMBL/GenBank/DDBJ whole genome shotgun (WGS) entry which is preliminary data.</text>
</comment>
<keyword evidence="7" id="KW-0694">RNA-binding</keyword>
<evidence type="ECO:0000256" key="7">
    <source>
        <dbReference type="PROSITE-ProRule" id="PRU00529"/>
    </source>
</evidence>
<dbReference type="PANTHER" id="PTHR47313:SF1">
    <property type="entry name" value="RIBOSOMAL RNA LARGE SUBUNIT METHYLTRANSFERASE K_L"/>
    <property type="match status" value="1"/>
</dbReference>
<dbReference type="RefSeq" id="WP_027850083.1">
    <property type="nucleotide sequence ID" value="NZ_BSOR01000001.1"/>
</dbReference>
<dbReference type="EC" id="2.1.1.264" evidence="6"/>
<organism evidence="9 10">
    <name type="scientific">Marinospirillum insulare</name>
    <dbReference type="NCBI Taxonomy" id="217169"/>
    <lineage>
        <taxon>Bacteria</taxon>
        <taxon>Pseudomonadati</taxon>
        <taxon>Pseudomonadota</taxon>
        <taxon>Gammaproteobacteria</taxon>
        <taxon>Oceanospirillales</taxon>
        <taxon>Oceanospirillaceae</taxon>
        <taxon>Marinospirillum</taxon>
    </lineage>
</organism>
<evidence type="ECO:0000256" key="5">
    <source>
        <dbReference type="ARBA" id="ARBA00022691"/>
    </source>
</evidence>
<dbReference type="GO" id="GO:0008168">
    <property type="term" value="F:methyltransferase activity"/>
    <property type="evidence" value="ECO:0007669"/>
    <property type="project" value="UniProtKB-KW"/>
</dbReference>
<dbReference type="SMART" id="SM00981">
    <property type="entry name" value="THUMP"/>
    <property type="match status" value="1"/>
</dbReference>
<evidence type="ECO:0000313" key="9">
    <source>
        <dbReference type="EMBL" id="GLR62646.1"/>
    </source>
</evidence>
<dbReference type="Proteomes" id="UP001156682">
    <property type="component" value="Unassembled WGS sequence"/>
</dbReference>
<dbReference type="InterPro" id="IPR029063">
    <property type="entry name" value="SAM-dependent_MTases_sf"/>
</dbReference>
<dbReference type="PROSITE" id="PS00092">
    <property type="entry name" value="N6_MTASE"/>
    <property type="match status" value="1"/>
</dbReference>
<keyword evidence="1 6" id="KW-0963">Cytoplasm</keyword>
<comment type="subcellular location">
    <subcellularLocation>
        <location evidence="6">Cytoplasm</location>
    </subcellularLocation>
</comment>
<dbReference type="PIRSF" id="PIRSF037618">
    <property type="entry name" value="RNA_Mtase_bacteria_prd"/>
    <property type="match status" value="1"/>
</dbReference>
<dbReference type="Gene3D" id="3.40.50.150">
    <property type="entry name" value="Vaccinia Virus protein VP39"/>
    <property type="match status" value="2"/>
</dbReference>
<dbReference type="InterPro" id="IPR019614">
    <property type="entry name" value="SAM-dep_methyl-trfase"/>
</dbReference>
<reference evidence="10" key="1">
    <citation type="journal article" date="2019" name="Int. J. Syst. Evol. Microbiol.">
        <title>The Global Catalogue of Microorganisms (GCM) 10K type strain sequencing project: providing services to taxonomists for standard genome sequencing and annotation.</title>
        <authorList>
            <consortium name="The Broad Institute Genomics Platform"/>
            <consortium name="The Broad Institute Genome Sequencing Center for Infectious Disease"/>
            <person name="Wu L."/>
            <person name="Ma J."/>
        </authorList>
    </citation>
    <scope>NUCLEOTIDE SEQUENCE [LARGE SCALE GENOMIC DNA]</scope>
    <source>
        <strain evidence="10">NBRC 100033</strain>
    </source>
</reference>
<dbReference type="InterPro" id="IPR004114">
    <property type="entry name" value="THUMP_dom"/>
</dbReference>
<dbReference type="InterPro" id="IPR000241">
    <property type="entry name" value="RlmKL-like_Mtase"/>
</dbReference>
<gene>
    <name evidence="6 9" type="primary">rlmL</name>
    <name evidence="9" type="ORF">GCM10007878_00810</name>
</gene>
<evidence type="ECO:0000256" key="6">
    <source>
        <dbReference type="HAMAP-Rule" id="MF_01858"/>
    </source>
</evidence>
<name>A0ABQ5ZR80_9GAMM</name>
<dbReference type="Gene3D" id="3.30.750.80">
    <property type="entry name" value="RNA methyltransferase domain (HRMD) like"/>
    <property type="match status" value="1"/>
</dbReference>
<dbReference type="InterPro" id="IPR002052">
    <property type="entry name" value="DNA_methylase_N6_adenine_CS"/>
</dbReference>
<feature type="domain" description="THUMP" evidence="8">
    <location>
        <begin position="49"/>
        <end position="161"/>
    </location>
</feature>
<keyword evidence="2 6" id="KW-0698">rRNA processing</keyword>
<accession>A0ABQ5ZR80</accession>
<dbReference type="EC" id="2.1.1.173" evidence="6"/>
<evidence type="ECO:0000313" key="10">
    <source>
        <dbReference type="Proteomes" id="UP001156682"/>
    </source>
</evidence>
<dbReference type="NCBIfam" id="NF008748">
    <property type="entry name" value="PRK11783.1"/>
    <property type="match status" value="1"/>
</dbReference>
<dbReference type="CDD" id="cd11715">
    <property type="entry name" value="THUMP_AdoMetMT"/>
    <property type="match status" value="1"/>
</dbReference>
<dbReference type="InterPro" id="IPR017244">
    <property type="entry name" value="23SrRNA_methyltr_KL"/>
</dbReference>
<evidence type="ECO:0000256" key="4">
    <source>
        <dbReference type="ARBA" id="ARBA00022679"/>
    </source>
</evidence>
<dbReference type="PROSITE" id="PS51165">
    <property type="entry name" value="THUMP"/>
    <property type="match status" value="1"/>
</dbReference>
<dbReference type="CDD" id="cd02440">
    <property type="entry name" value="AdoMet_MTases"/>
    <property type="match status" value="1"/>
</dbReference>
<keyword evidence="3 6" id="KW-0489">Methyltransferase</keyword>
<proteinExistence type="inferred from homology"/>
<dbReference type="PANTHER" id="PTHR47313">
    <property type="entry name" value="RIBOSOMAL RNA LARGE SUBUNIT METHYLTRANSFERASE K/L"/>
    <property type="match status" value="1"/>
</dbReference>
<dbReference type="Pfam" id="PF02926">
    <property type="entry name" value="THUMP"/>
    <property type="match status" value="1"/>
</dbReference>
<protein>
    <recommendedName>
        <fullName evidence="6">Ribosomal RNA large subunit methyltransferase K/L</fullName>
    </recommendedName>
    <domain>
        <recommendedName>
            <fullName evidence="6">23S rRNA m2G2445 methyltransferase</fullName>
            <ecNumber evidence="6">2.1.1.173</ecNumber>
        </recommendedName>
        <alternativeName>
            <fullName evidence="6">rRNA (guanine-N(2)-)-methyltransferase RlmL</fullName>
        </alternativeName>
    </domain>
    <domain>
        <recommendedName>
            <fullName evidence="6">23S rRNA m7G2069 methyltransferase</fullName>
            <ecNumber evidence="6">2.1.1.264</ecNumber>
        </recommendedName>
        <alternativeName>
            <fullName evidence="6">rRNA (guanine-N(7)-)-methyltransferase RlmK</fullName>
        </alternativeName>
    </domain>
</protein>
<dbReference type="GO" id="GO:0032259">
    <property type="term" value="P:methylation"/>
    <property type="evidence" value="ECO:0007669"/>
    <property type="project" value="UniProtKB-KW"/>
</dbReference>
<dbReference type="Pfam" id="PF01170">
    <property type="entry name" value="UPF0020"/>
    <property type="match status" value="1"/>
</dbReference>
<dbReference type="SUPFAM" id="SSF53335">
    <property type="entry name" value="S-adenosyl-L-methionine-dependent methyltransferases"/>
    <property type="match status" value="2"/>
</dbReference>
<keyword evidence="5 6" id="KW-0949">S-adenosyl-L-methionine</keyword>
<dbReference type="Gene3D" id="3.30.2130.30">
    <property type="match status" value="1"/>
</dbReference>
<comment type="function">
    <text evidence="6">Specifically methylates the guanine in position 2445 (m2G2445) and the guanine in position 2069 (m7G2069) of 23S rRNA.</text>
</comment>
<sequence length="735" mass="83054">MTSLNATYTVHATCSRGLEQLLAEELETLGFIDARARVGRVTGQASLASAYRAILWSRLANRVLLQIDTAFVETAEELSNWLALVDWSEHLLGDGTLFVEVSGTTPHLRNSHDTALRVKDAIVDYFKQQQDRRPSVDKVRPDVRFHLRFDKGQKAVLSLDLSGVSLHQRGYRLQAGLAPLKENLAAALLLRAGWPAMVAEAEEAVMFDPFCGSGTLLAEAAFIALDVAPGLLRPWHGLETWLGHQPSVWQALVEEAEARRAAGANKILNFEGSDQDARVIAMAKDNLERAGLLDKVRLFVRPLNELPPAFAARGLLITNPPYGERLDNLPQLAKLYADLGQRVCQDYAQWKFALYTNNQELAYRIPLKPYKSYPINNATLDCRLYLFEVPEAGTSPAIKKVKQVNEVTETQDPIETSINVRPLSEGAQMFANRLAKNLKKFSRWVKRENINCYRVYDADMPEYALAIDVYNDQVHVQEYAPPASVDEGKAQKRLMEALQAIPSVLEVAANKIHLKTRRKQTGKRQYEKFAGQGVFFPVVEGQVELLVNLTDYLDTGIFLDHRPIRLRLAKEAQGTRFLNLFCYTGAATIHAAVGGAIHTTSVDLSKTYLDWLERNLRLNKLDLKKHTRVQADCREWLKQESNAYDLIFMDPPTFSNSKRMQGTLDIQRDQEELVDLAMQRLSTDGLLIFSNNLRGFKISPEILEKYEVKDITHQTLDPDFERNSKIHQCFEIRHS</sequence>
<evidence type="ECO:0000256" key="2">
    <source>
        <dbReference type="ARBA" id="ARBA00022552"/>
    </source>
</evidence>
<comment type="similarity">
    <text evidence="6">Belongs to the methyltransferase superfamily. RlmKL family.</text>
</comment>
<dbReference type="InterPro" id="IPR054170">
    <property type="entry name" value="RlmL_1st"/>
</dbReference>
<comment type="catalytic activity">
    <reaction evidence="6">
        <text>guanosine(2445) in 23S rRNA + S-adenosyl-L-methionine = N(2)-methylguanosine(2445) in 23S rRNA + S-adenosyl-L-homocysteine + H(+)</text>
        <dbReference type="Rhea" id="RHEA:42740"/>
        <dbReference type="Rhea" id="RHEA-COMP:10215"/>
        <dbReference type="Rhea" id="RHEA-COMP:10216"/>
        <dbReference type="ChEBI" id="CHEBI:15378"/>
        <dbReference type="ChEBI" id="CHEBI:57856"/>
        <dbReference type="ChEBI" id="CHEBI:59789"/>
        <dbReference type="ChEBI" id="CHEBI:74269"/>
        <dbReference type="ChEBI" id="CHEBI:74481"/>
        <dbReference type="EC" id="2.1.1.173"/>
    </reaction>
</comment>
<evidence type="ECO:0000259" key="8">
    <source>
        <dbReference type="PROSITE" id="PS51165"/>
    </source>
</evidence>
<dbReference type="HAMAP" id="MF_01858">
    <property type="entry name" value="23SrRNA_methyltr_KL"/>
    <property type="match status" value="1"/>
</dbReference>